<evidence type="ECO:0000256" key="1">
    <source>
        <dbReference type="ARBA" id="ARBA00022603"/>
    </source>
</evidence>
<feature type="signal peptide" evidence="5">
    <location>
        <begin position="1"/>
        <end position="31"/>
    </location>
</feature>
<dbReference type="EMBL" id="FN594950">
    <property type="protein sequence ID" value="CBI15527.3"/>
    <property type="molecule type" value="Genomic_DNA"/>
</dbReference>
<evidence type="ECO:0000256" key="5">
    <source>
        <dbReference type="SAM" id="SignalP"/>
    </source>
</evidence>
<protein>
    <submittedName>
        <fullName evidence="6">Uncharacterized protein</fullName>
    </submittedName>
</protein>
<keyword evidence="3" id="KW-0479">Metal-binding</keyword>
<dbReference type="GO" id="GO:0032259">
    <property type="term" value="P:methylation"/>
    <property type="evidence" value="ECO:0007669"/>
    <property type="project" value="UniProtKB-KW"/>
</dbReference>
<evidence type="ECO:0000313" key="6">
    <source>
        <dbReference type="EMBL" id="CBI15527.3"/>
    </source>
</evidence>
<keyword evidence="1" id="KW-0489">Methyltransferase</keyword>
<reference evidence="7" key="1">
    <citation type="journal article" date="2007" name="Nature">
        <title>The grapevine genome sequence suggests ancestral hexaploidization in major angiosperm phyla.</title>
        <authorList>
            <consortium name="The French-Italian Public Consortium for Grapevine Genome Characterization."/>
            <person name="Jaillon O."/>
            <person name="Aury J.-M."/>
            <person name="Noel B."/>
            <person name="Policriti A."/>
            <person name="Clepet C."/>
            <person name="Casagrande A."/>
            <person name="Choisne N."/>
            <person name="Aubourg S."/>
            <person name="Vitulo N."/>
            <person name="Jubin C."/>
            <person name="Vezzi A."/>
            <person name="Legeai F."/>
            <person name="Hugueney P."/>
            <person name="Dasilva C."/>
            <person name="Horner D."/>
            <person name="Mica E."/>
            <person name="Jublot D."/>
            <person name="Poulain J."/>
            <person name="Bruyere C."/>
            <person name="Billault A."/>
            <person name="Segurens B."/>
            <person name="Gouyvenoux M."/>
            <person name="Ugarte E."/>
            <person name="Cattonaro F."/>
            <person name="Anthouard V."/>
            <person name="Vico V."/>
            <person name="Del Fabbro C."/>
            <person name="Alaux M."/>
            <person name="Di Gaspero G."/>
            <person name="Dumas V."/>
            <person name="Felice N."/>
            <person name="Paillard S."/>
            <person name="Juman I."/>
            <person name="Moroldo M."/>
            <person name="Scalabrin S."/>
            <person name="Canaguier A."/>
            <person name="Le Clainche I."/>
            <person name="Malacrida G."/>
            <person name="Durand E."/>
            <person name="Pesole G."/>
            <person name="Laucou V."/>
            <person name="Chatelet P."/>
            <person name="Merdinoglu D."/>
            <person name="Delledonne M."/>
            <person name="Pezzotti M."/>
            <person name="Lecharny A."/>
            <person name="Scarpelli C."/>
            <person name="Artiguenave F."/>
            <person name="Pe M.E."/>
            <person name="Valle G."/>
            <person name="Morgante M."/>
            <person name="Caboche M."/>
            <person name="Adam-Blondon A.-F."/>
            <person name="Weissenbach J."/>
            <person name="Quetier F."/>
            <person name="Wincker P."/>
        </authorList>
    </citation>
    <scope>NUCLEOTIDE SEQUENCE [LARGE SCALE GENOMIC DNA]</scope>
    <source>
        <strain evidence="7">cv. Pinot noir / PN40024</strain>
    </source>
</reference>
<dbReference type="OMA" id="CFTIENG"/>
<dbReference type="InterPro" id="IPR042086">
    <property type="entry name" value="MeTrfase_capping"/>
</dbReference>
<sequence>MILFFPGRPDGTLSSLCIFNMLLYLLGSCLMDMAKKGKVSEDKVDSFNLPMYIMSSQELKEAIDRNGCFS</sequence>
<evidence type="ECO:0000313" key="7">
    <source>
        <dbReference type="Proteomes" id="UP000009183"/>
    </source>
</evidence>
<dbReference type="GO" id="GO:0046872">
    <property type="term" value="F:metal ion binding"/>
    <property type="evidence" value="ECO:0007669"/>
    <property type="project" value="UniProtKB-KW"/>
</dbReference>
<proteinExistence type="predicted"/>
<dbReference type="Proteomes" id="UP000009183">
    <property type="component" value="Chromosome 17"/>
</dbReference>
<keyword evidence="2" id="KW-0808">Transferase</keyword>
<evidence type="ECO:0000256" key="2">
    <source>
        <dbReference type="ARBA" id="ARBA00022679"/>
    </source>
</evidence>
<evidence type="ECO:0000256" key="4">
    <source>
        <dbReference type="ARBA" id="ARBA00022842"/>
    </source>
</evidence>
<dbReference type="InParanoid" id="D7SJ66"/>
<name>D7SJ66_VITVI</name>
<feature type="chain" id="PRO_5003105951" evidence="5">
    <location>
        <begin position="32"/>
        <end position="70"/>
    </location>
</feature>
<dbReference type="Pfam" id="PF03492">
    <property type="entry name" value="Methyltransf_7"/>
    <property type="match status" value="1"/>
</dbReference>
<gene>
    <name evidence="6" type="ordered locus">VIT_17s0000g02890</name>
</gene>
<dbReference type="PANTHER" id="PTHR31009">
    <property type="entry name" value="S-ADENOSYL-L-METHIONINE:CARBOXYL METHYLTRANSFERASE FAMILY PROTEIN"/>
    <property type="match status" value="1"/>
</dbReference>
<dbReference type="Gene3D" id="3.40.50.150">
    <property type="entry name" value="Vaccinia Virus protein VP39"/>
    <property type="match status" value="1"/>
</dbReference>
<dbReference type="Gene3D" id="1.10.1200.270">
    <property type="entry name" value="Methyltransferase, alpha-helical capping domain"/>
    <property type="match status" value="1"/>
</dbReference>
<accession>D7SJ66</accession>
<keyword evidence="7" id="KW-1185">Reference proteome</keyword>
<dbReference type="InterPro" id="IPR005299">
    <property type="entry name" value="MeTrfase_7"/>
</dbReference>
<evidence type="ECO:0000256" key="3">
    <source>
        <dbReference type="ARBA" id="ARBA00022723"/>
    </source>
</evidence>
<keyword evidence="4" id="KW-0460">Magnesium</keyword>
<dbReference type="Gramene" id="Vitis17g00290.t01">
    <property type="protein sequence ID" value="Vitis17g00290.t01.CDS"/>
    <property type="gene ID" value="Vitis17g00290"/>
</dbReference>
<dbReference type="PaxDb" id="29760-VIT_17s0000g02890.t01"/>
<organism evidence="6 7">
    <name type="scientific">Vitis vinifera</name>
    <name type="common">Grape</name>
    <dbReference type="NCBI Taxonomy" id="29760"/>
    <lineage>
        <taxon>Eukaryota</taxon>
        <taxon>Viridiplantae</taxon>
        <taxon>Streptophyta</taxon>
        <taxon>Embryophyta</taxon>
        <taxon>Tracheophyta</taxon>
        <taxon>Spermatophyta</taxon>
        <taxon>Magnoliopsida</taxon>
        <taxon>eudicotyledons</taxon>
        <taxon>Gunneridae</taxon>
        <taxon>Pentapetalae</taxon>
        <taxon>rosids</taxon>
        <taxon>Vitales</taxon>
        <taxon>Vitaceae</taxon>
        <taxon>Viteae</taxon>
        <taxon>Vitis</taxon>
    </lineage>
</organism>
<dbReference type="SUPFAM" id="SSF53335">
    <property type="entry name" value="S-adenosyl-L-methionine-dependent methyltransferases"/>
    <property type="match status" value="1"/>
</dbReference>
<dbReference type="AlphaFoldDB" id="D7SJ66"/>
<keyword evidence="5" id="KW-0732">Signal</keyword>
<dbReference type="HOGENOM" id="CLU_2763035_0_0_1"/>
<dbReference type="GO" id="GO:0008168">
    <property type="term" value="F:methyltransferase activity"/>
    <property type="evidence" value="ECO:0007669"/>
    <property type="project" value="UniProtKB-KW"/>
</dbReference>
<dbReference type="InterPro" id="IPR029063">
    <property type="entry name" value="SAM-dependent_MTases_sf"/>
</dbReference>